<name>A0A7J6KFV2_TOXGO</name>
<sequence length="1447" mass="153747">MRWGLPSNASRAQDRQDDSSTVELEIRFHSVTVAVDMNVAACIGSGEGGGDAIMRWGLPSNASRAQDRQDDSSTVELEIRFHSVTVAVDMDRQDDSTPVELEIRFHSVTVAVDMNVAACIGSGEGGGDAIMRWGLPSNASRAQDRQDDSSTVELEIRFHSVTVAVDMNVAACIGSGEGGGDAIMRWGLPSNASRAQDRQDDSSTVELEIRFHSVTVAVDMNVAACIGSGEGGGDAIMRWGLPSNASRAQDRQDDSSTVELEIRFHSVTVAVDMVRGGRGPRRVGAYDSLCADTGMGTGDRQDDSSTVELEIRFHSVTVAVDMNVAACIGSGEGGGDAIMRWGLPSNASRAQDRQDDSSTVELEIRFHSVTVAVDMELEVRDSEQACSVVRRSCHYMSRLGFGYTCNEVCWVDGGRSGGGSEDGYRVSERLEVQFESGTMCGRVACGGATGVGTELEELEDRQDDSSTVELEIRFHSVTVAVDMGSGRYDSLGCQGTVKGAFRMSTNVAACIGSGEGGGDAIMRWGLPSNASRAQDRQDDSSTVELEIRFHSVTVAVDMVRGGRGPRRVGAYDSLCADTGMGTGGTGGAQRVDSGDGGGDVIMRWGLPSNASRAQDRQDDSTPVELEIRFHSVTVAVDMDRQDDSTPVELEIRFHSVTVAVDMVRGGRGPRRVGAYDSLCADTGMGASQRVDSGDGGGDVIMRWGLPSNASRAQDRQDDSTPVELEIRFHSVTVAVDMVRGGRGPRRVGAYDSLCADTGMGASQRVDSGDGGGDVIMRWGLPSNASRAQDRQDDSTPVELEIRFHSVTVAVDMVRGGRGPRRVGAYDSLCADTGMGASQRVDSGDGGGDVIMRWGLPSNASRAQDRQDDSTPVELEIRFHSVTVAVDMVRGGRGPRRVGAYDSLCADTGMGASQRVDSGDGGGDVIMRWGLPSNASRAQDRQDDSTPVELEIRFHSVTVAVDMVRGGRGPRRVGAYDSLCADTGMGASQRVDSGDGGGDVIMRWGLPSNASRAQDRQDDSTPVELEIRFHSVTVAVDMVRGGRGPRRVGAYDSLCADTGMGASQRVDSGDGGGDVIMRWGLPSNASRAQDRQDDSTPVELEIRFHSVTVAVDMGSGRYDSLGYLGERVNPGSSHVHGASQRVDSGDGGGDVIMRWGLPSNASRAQDRQDDSTPVELEIRFHSVTVAVDMGSGRYDSLGYLGERVNPGSSHVHGASQRVDSGDGGGDVIMRWGLPSNASRAQDRQDDSTPVELEIRFHSVTVAVDMVRGGRGPRRVGAYDSLCADTGMGASQRVDSGDGGGDVIMRWGLPSNASRAQDRQDDSTPVELEIRFHSVTVAVDMGSGRYDSLGYLGERVNPGSSHVHGASQRVDSGDGGGDVIMRWGLPSNASRAQDRQDDSTPVELEIRFHSVTVAVDMVRGGRGPRRVGAYDSLCADTGMGECAGVCVVD</sequence>
<keyword evidence="3" id="KW-1185">Reference proteome</keyword>
<evidence type="ECO:0000256" key="1">
    <source>
        <dbReference type="SAM" id="MobiDB-lite"/>
    </source>
</evidence>
<organism evidence="2 3">
    <name type="scientific">Toxoplasma gondii</name>
    <dbReference type="NCBI Taxonomy" id="5811"/>
    <lineage>
        <taxon>Eukaryota</taxon>
        <taxon>Sar</taxon>
        <taxon>Alveolata</taxon>
        <taxon>Apicomplexa</taxon>
        <taxon>Conoidasida</taxon>
        <taxon>Coccidia</taxon>
        <taxon>Eucoccidiorida</taxon>
        <taxon>Eimeriorina</taxon>
        <taxon>Sarcocystidae</taxon>
        <taxon>Toxoplasma</taxon>
    </lineage>
</organism>
<dbReference type="EMBL" id="JAAUHK010000073">
    <property type="protein sequence ID" value="KAF4646295.1"/>
    <property type="molecule type" value="Genomic_DNA"/>
</dbReference>
<comment type="caution">
    <text evidence="2">The sequence shown here is derived from an EMBL/GenBank/DDBJ whole genome shotgun (WGS) entry which is preliminary data.</text>
</comment>
<proteinExistence type="predicted"/>
<gene>
    <name evidence="2" type="ORF">TGRH88_085740</name>
</gene>
<dbReference type="Proteomes" id="UP000557509">
    <property type="component" value="Unassembled WGS sequence"/>
</dbReference>
<protein>
    <submittedName>
        <fullName evidence="2">Uncharacterized protein</fullName>
    </submittedName>
</protein>
<accession>A0A7J6KFV2</accession>
<evidence type="ECO:0000313" key="3">
    <source>
        <dbReference type="Proteomes" id="UP000557509"/>
    </source>
</evidence>
<reference evidence="2 3" key="1">
    <citation type="submission" date="2020-03" db="EMBL/GenBank/DDBJ databases">
        <title>Genome sequence of Toxoplasma gondii RH-88 strain.</title>
        <authorList>
            <person name="Lorenzi H.A."/>
            <person name="Venepally P."/>
            <person name="Rozenberg A."/>
            <person name="Sibley D."/>
        </authorList>
    </citation>
    <scope>NUCLEOTIDE SEQUENCE [LARGE SCALE GENOMIC DNA]</scope>
    <source>
        <strain evidence="2 3">RH-88</strain>
    </source>
</reference>
<feature type="region of interest" description="Disordered" evidence="1">
    <location>
        <begin position="1"/>
        <end position="20"/>
    </location>
</feature>
<evidence type="ECO:0000313" key="2">
    <source>
        <dbReference type="EMBL" id="KAF4646295.1"/>
    </source>
</evidence>